<evidence type="ECO:0000313" key="9">
    <source>
        <dbReference type="EMBL" id="EPQ57327.1"/>
    </source>
</evidence>
<dbReference type="InterPro" id="IPR011009">
    <property type="entry name" value="Kinase-like_dom_sf"/>
</dbReference>
<feature type="region of interest" description="Disordered" evidence="7">
    <location>
        <begin position="299"/>
        <end position="320"/>
    </location>
</feature>
<protein>
    <submittedName>
        <fullName evidence="9">Kinase-like protein</fullName>
    </submittedName>
</protein>
<dbReference type="InterPro" id="IPR008271">
    <property type="entry name" value="Ser/Thr_kinase_AS"/>
</dbReference>
<keyword evidence="1" id="KW-0808">Transferase</keyword>
<dbReference type="PROSITE" id="PS50011">
    <property type="entry name" value="PROTEIN_KINASE_DOM"/>
    <property type="match status" value="1"/>
</dbReference>
<dbReference type="GO" id="GO:0005524">
    <property type="term" value="F:ATP binding"/>
    <property type="evidence" value="ECO:0007669"/>
    <property type="project" value="UniProtKB-UniRule"/>
</dbReference>
<dbReference type="HOGENOM" id="CLU_010670_0_0_1"/>
<dbReference type="InterPro" id="IPR050339">
    <property type="entry name" value="CC_SR_Kinase"/>
</dbReference>
<sequence length="889" mass="97634">MVDDTAEAELEASRAFVTERRNRPSSANVLKSAGPKQPPPTKTWSSASKGLSFPTRQRSDSSSSSDMGSPVKRPRAQGTMGPPPRPVSPVPVMPRMPFRTTSSATLFFGGSAIPQEDPDFGLDSICDTYHPNNSARNPAITVHPQEDSPWKASPSARYSSPPRPPEDDDFDYEEELSFEGANSSFALSIFSGSPSPKKANEPTLPKKFKPRDSGVSLSDDENPRGFLHVPPVPSSSSGSIHSSGDEALVTPVFPSHGSGWPGVQANVGVATAENAYEEVDSGIDVDTFILRTLAAGAKEDPTTKKAPGTPVKKVKTSHFTGHERPWQSAFTHKIGDVEFDELGLQEKGKPRKSMPAAFSGFGAPKKGKREVEEHSSDEEVDESPTLGREAKYEGLGLGRPVVKGGVPPFKPGWLMRRSSSGAFSSGSDTSGTFGTPTRLRVKDTLLAPSRIRTQFSPAIHAGLSSASTTSSGQSSASLNSPTVARFGFGRPDAIGEQAPRRRRRTRSNLGGKIPVNSPFNLNVGSAGHGQKPVGVRQTHKHQRERSAPGPLYRSEDDQPGRYERDFVEIEEIGRGEFGRVVKVKPRQASTKEVYAIKISKRFEGARRRARVREEADILKHLSLAANGRHPNVLAYIDSWEEDEALYIQTEICEHGSFSHFLWEYGRVFPRLEEARVWKIVAELSNGLRFIHDHGVIHLDLKPANILVTAEGRFKIGDFGMASIWPRPPNELEGGTFEREGDKLYLAPEVLQGRYGKAADIFSLGMTLLETASNILVPDQGESWHKLRQEDFRQVDMEDSPELFSLIKAMMRTDPVLRLTIGEVWAYPIVMRARRAMERMDAEARRTGRDLFSASPLAPVPEGFLEEILQRRVLIGDRDDDDDMAMDISA</sequence>
<dbReference type="InterPro" id="IPR000719">
    <property type="entry name" value="Prot_kinase_dom"/>
</dbReference>
<keyword evidence="4 6" id="KW-0067">ATP-binding</keyword>
<dbReference type="SMART" id="SM00220">
    <property type="entry name" value="S_TKc"/>
    <property type="match status" value="1"/>
</dbReference>
<dbReference type="OMA" id="WQSAVAH"/>
<dbReference type="GO" id="GO:0005634">
    <property type="term" value="C:nucleus"/>
    <property type="evidence" value="ECO:0007669"/>
    <property type="project" value="TreeGrafter"/>
</dbReference>
<feature type="compositionally biased region" description="Low complexity" evidence="7">
    <location>
        <begin position="463"/>
        <end position="480"/>
    </location>
</feature>
<feature type="compositionally biased region" description="Pro residues" evidence="7">
    <location>
        <begin position="81"/>
        <end position="94"/>
    </location>
</feature>
<keyword evidence="10" id="KW-1185">Reference proteome</keyword>
<evidence type="ECO:0000256" key="5">
    <source>
        <dbReference type="ARBA" id="ARBA00037982"/>
    </source>
</evidence>
<feature type="domain" description="Protein kinase" evidence="8">
    <location>
        <begin position="566"/>
        <end position="829"/>
    </location>
</feature>
<dbReference type="InterPro" id="IPR017441">
    <property type="entry name" value="Protein_kinase_ATP_BS"/>
</dbReference>
<feature type="region of interest" description="Disordered" evidence="7">
    <location>
        <begin position="463"/>
        <end position="560"/>
    </location>
</feature>
<dbReference type="Pfam" id="PF00069">
    <property type="entry name" value="Pkinase"/>
    <property type="match status" value="1"/>
</dbReference>
<gene>
    <name evidence="9" type="ORF">GLOTRDRAFT_74042</name>
</gene>
<dbReference type="Gene3D" id="3.30.200.20">
    <property type="entry name" value="Phosphorylase Kinase, domain 1"/>
    <property type="match status" value="1"/>
</dbReference>
<dbReference type="GO" id="GO:0004713">
    <property type="term" value="F:protein tyrosine kinase activity"/>
    <property type="evidence" value="ECO:0007669"/>
    <property type="project" value="TreeGrafter"/>
</dbReference>
<keyword evidence="2 6" id="KW-0547">Nucleotide-binding</keyword>
<dbReference type="RefSeq" id="XP_007864443.1">
    <property type="nucleotide sequence ID" value="XM_007866252.1"/>
</dbReference>
<dbReference type="OrthoDB" id="5337378at2759"/>
<evidence type="ECO:0000256" key="2">
    <source>
        <dbReference type="ARBA" id="ARBA00022741"/>
    </source>
</evidence>
<dbReference type="Proteomes" id="UP000030669">
    <property type="component" value="Unassembled WGS sequence"/>
</dbReference>
<evidence type="ECO:0000256" key="7">
    <source>
        <dbReference type="SAM" id="MobiDB-lite"/>
    </source>
</evidence>
<name>S7QDB4_GLOTA</name>
<keyword evidence="3 9" id="KW-0418">Kinase</keyword>
<dbReference type="SUPFAM" id="SSF56112">
    <property type="entry name" value="Protein kinase-like (PK-like)"/>
    <property type="match status" value="1"/>
</dbReference>
<dbReference type="eggNOG" id="KOG0601">
    <property type="taxonomic scope" value="Eukaryota"/>
</dbReference>
<dbReference type="EMBL" id="KB469299">
    <property type="protein sequence ID" value="EPQ57327.1"/>
    <property type="molecule type" value="Genomic_DNA"/>
</dbReference>
<feature type="region of interest" description="Disordered" evidence="7">
    <location>
        <begin position="124"/>
        <end position="172"/>
    </location>
</feature>
<evidence type="ECO:0000256" key="1">
    <source>
        <dbReference type="ARBA" id="ARBA00022679"/>
    </source>
</evidence>
<dbReference type="KEGG" id="gtr:GLOTRDRAFT_74042"/>
<accession>S7QDB4</accession>
<organism evidence="9 10">
    <name type="scientific">Gloeophyllum trabeum (strain ATCC 11539 / FP-39264 / Madison 617)</name>
    <name type="common">Brown rot fungus</name>
    <dbReference type="NCBI Taxonomy" id="670483"/>
    <lineage>
        <taxon>Eukaryota</taxon>
        <taxon>Fungi</taxon>
        <taxon>Dikarya</taxon>
        <taxon>Basidiomycota</taxon>
        <taxon>Agaricomycotina</taxon>
        <taxon>Agaricomycetes</taxon>
        <taxon>Gloeophyllales</taxon>
        <taxon>Gloeophyllaceae</taxon>
        <taxon>Gloeophyllum</taxon>
    </lineage>
</organism>
<reference evidence="9 10" key="1">
    <citation type="journal article" date="2012" name="Science">
        <title>The Paleozoic origin of enzymatic lignin decomposition reconstructed from 31 fungal genomes.</title>
        <authorList>
            <person name="Floudas D."/>
            <person name="Binder M."/>
            <person name="Riley R."/>
            <person name="Barry K."/>
            <person name="Blanchette R.A."/>
            <person name="Henrissat B."/>
            <person name="Martinez A.T."/>
            <person name="Otillar R."/>
            <person name="Spatafora J.W."/>
            <person name="Yadav J.S."/>
            <person name="Aerts A."/>
            <person name="Benoit I."/>
            <person name="Boyd A."/>
            <person name="Carlson A."/>
            <person name="Copeland A."/>
            <person name="Coutinho P.M."/>
            <person name="de Vries R.P."/>
            <person name="Ferreira P."/>
            <person name="Findley K."/>
            <person name="Foster B."/>
            <person name="Gaskell J."/>
            <person name="Glotzer D."/>
            <person name="Gorecki P."/>
            <person name="Heitman J."/>
            <person name="Hesse C."/>
            <person name="Hori C."/>
            <person name="Igarashi K."/>
            <person name="Jurgens J.A."/>
            <person name="Kallen N."/>
            <person name="Kersten P."/>
            <person name="Kohler A."/>
            <person name="Kuees U."/>
            <person name="Kumar T.K.A."/>
            <person name="Kuo A."/>
            <person name="LaButti K."/>
            <person name="Larrondo L.F."/>
            <person name="Lindquist E."/>
            <person name="Ling A."/>
            <person name="Lombard V."/>
            <person name="Lucas S."/>
            <person name="Lundell T."/>
            <person name="Martin R."/>
            <person name="McLaughlin D.J."/>
            <person name="Morgenstern I."/>
            <person name="Morin E."/>
            <person name="Murat C."/>
            <person name="Nagy L.G."/>
            <person name="Nolan M."/>
            <person name="Ohm R.A."/>
            <person name="Patyshakuliyeva A."/>
            <person name="Rokas A."/>
            <person name="Ruiz-Duenas F.J."/>
            <person name="Sabat G."/>
            <person name="Salamov A."/>
            <person name="Samejima M."/>
            <person name="Schmutz J."/>
            <person name="Slot J.C."/>
            <person name="St John F."/>
            <person name="Stenlid J."/>
            <person name="Sun H."/>
            <person name="Sun S."/>
            <person name="Syed K."/>
            <person name="Tsang A."/>
            <person name="Wiebenga A."/>
            <person name="Young D."/>
            <person name="Pisabarro A."/>
            <person name="Eastwood D.C."/>
            <person name="Martin F."/>
            <person name="Cullen D."/>
            <person name="Grigoriev I.V."/>
            <person name="Hibbett D.S."/>
        </authorList>
    </citation>
    <scope>NUCLEOTIDE SEQUENCE [LARGE SCALE GENOMIC DNA]</scope>
    <source>
        <strain evidence="9 10">ATCC 11539</strain>
    </source>
</reference>
<dbReference type="GO" id="GO:0005737">
    <property type="term" value="C:cytoplasm"/>
    <property type="evidence" value="ECO:0007669"/>
    <property type="project" value="TreeGrafter"/>
</dbReference>
<evidence type="ECO:0000256" key="4">
    <source>
        <dbReference type="ARBA" id="ARBA00022840"/>
    </source>
</evidence>
<feature type="compositionally biased region" description="Acidic residues" evidence="7">
    <location>
        <begin position="1"/>
        <end position="10"/>
    </location>
</feature>
<comment type="similarity">
    <text evidence="5">Belongs to the protein kinase superfamily. Ser/Thr protein kinase family. GCN2 subfamily.</text>
</comment>
<dbReference type="PROSITE" id="PS00108">
    <property type="entry name" value="PROTEIN_KINASE_ST"/>
    <property type="match status" value="1"/>
</dbReference>
<dbReference type="STRING" id="670483.S7QDB4"/>
<feature type="region of interest" description="Disordered" evidence="7">
    <location>
        <begin position="346"/>
        <end position="388"/>
    </location>
</feature>
<dbReference type="PROSITE" id="PS00107">
    <property type="entry name" value="PROTEIN_KINASE_ATP"/>
    <property type="match status" value="1"/>
</dbReference>
<dbReference type="PANTHER" id="PTHR11042">
    <property type="entry name" value="EUKARYOTIC TRANSLATION INITIATION FACTOR 2-ALPHA KINASE EIF2-ALPHA KINASE -RELATED"/>
    <property type="match status" value="1"/>
</dbReference>
<dbReference type="PANTHER" id="PTHR11042:SF190">
    <property type="entry name" value="MITOSIS INHIBITOR PROTEIN KINASE MIK1"/>
    <property type="match status" value="1"/>
</dbReference>
<feature type="binding site" evidence="6">
    <location>
        <position position="597"/>
    </location>
    <ligand>
        <name>ATP</name>
        <dbReference type="ChEBI" id="CHEBI:30616"/>
    </ligand>
</feature>
<evidence type="ECO:0000256" key="3">
    <source>
        <dbReference type="ARBA" id="ARBA00022777"/>
    </source>
</evidence>
<dbReference type="GO" id="GO:0110031">
    <property type="term" value="P:negative regulation of G2/MI transition of meiotic cell cycle"/>
    <property type="evidence" value="ECO:0007669"/>
    <property type="project" value="TreeGrafter"/>
</dbReference>
<evidence type="ECO:0000313" key="10">
    <source>
        <dbReference type="Proteomes" id="UP000030669"/>
    </source>
</evidence>
<dbReference type="GeneID" id="19308397"/>
<evidence type="ECO:0000256" key="6">
    <source>
        <dbReference type="PROSITE-ProRule" id="PRU10141"/>
    </source>
</evidence>
<dbReference type="AlphaFoldDB" id="S7QDB4"/>
<evidence type="ECO:0000259" key="8">
    <source>
        <dbReference type="PROSITE" id="PS50011"/>
    </source>
</evidence>
<proteinExistence type="inferred from homology"/>
<feature type="region of interest" description="Disordered" evidence="7">
    <location>
        <begin position="1"/>
        <end position="96"/>
    </location>
</feature>
<feature type="region of interest" description="Disordered" evidence="7">
    <location>
        <begin position="192"/>
        <end position="243"/>
    </location>
</feature>
<dbReference type="Gene3D" id="1.10.510.10">
    <property type="entry name" value="Transferase(Phosphotransferase) domain 1"/>
    <property type="match status" value="1"/>
</dbReference>